<proteinExistence type="predicted"/>
<dbReference type="GO" id="GO:0003676">
    <property type="term" value="F:nucleic acid binding"/>
    <property type="evidence" value="ECO:0007669"/>
    <property type="project" value="InterPro"/>
</dbReference>
<sequence>MLYRKRVLETEIETEKTPDYEIKQMNILDALATAASAWDDVSQKTIANCFRHAGFKLLNKQRTNRASSYLNKAYDEIKKMMSKL</sequence>
<reference evidence="2" key="1">
    <citation type="journal article" date="2023" name="G3 (Bethesda)">
        <title>A reference genome for the long-term kleptoplast-retaining sea slug Elysia crispata morphotype clarki.</title>
        <authorList>
            <person name="Eastman K.E."/>
            <person name="Pendleton A.L."/>
            <person name="Shaikh M.A."/>
            <person name="Suttiyut T."/>
            <person name="Ogas R."/>
            <person name="Tomko P."/>
            <person name="Gavelis G."/>
            <person name="Widhalm J.R."/>
            <person name="Wisecaver J.H."/>
        </authorList>
    </citation>
    <scope>NUCLEOTIDE SEQUENCE</scope>
    <source>
        <strain evidence="2">ECLA1</strain>
    </source>
</reference>
<dbReference type="Proteomes" id="UP001283361">
    <property type="component" value="Unassembled WGS sequence"/>
</dbReference>
<dbReference type="AlphaFoldDB" id="A0AAE0YDA2"/>
<dbReference type="Pfam" id="PF03184">
    <property type="entry name" value="DDE_1"/>
    <property type="match status" value="1"/>
</dbReference>
<dbReference type="InterPro" id="IPR004875">
    <property type="entry name" value="DDE_SF_endonuclease_dom"/>
</dbReference>
<dbReference type="EMBL" id="JAWDGP010006444">
    <property type="protein sequence ID" value="KAK3741121.1"/>
    <property type="molecule type" value="Genomic_DNA"/>
</dbReference>
<accession>A0AAE0YDA2</accession>
<feature type="domain" description="DDE-1" evidence="1">
    <location>
        <begin position="3"/>
        <end position="50"/>
    </location>
</feature>
<comment type="caution">
    <text evidence="2">The sequence shown here is derived from an EMBL/GenBank/DDBJ whole genome shotgun (WGS) entry which is preliminary data.</text>
</comment>
<keyword evidence="3" id="KW-1185">Reference proteome</keyword>
<evidence type="ECO:0000313" key="3">
    <source>
        <dbReference type="Proteomes" id="UP001283361"/>
    </source>
</evidence>
<gene>
    <name evidence="2" type="ORF">RRG08_042488</name>
</gene>
<evidence type="ECO:0000259" key="1">
    <source>
        <dbReference type="Pfam" id="PF03184"/>
    </source>
</evidence>
<evidence type="ECO:0000313" key="2">
    <source>
        <dbReference type="EMBL" id="KAK3741121.1"/>
    </source>
</evidence>
<organism evidence="2 3">
    <name type="scientific">Elysia crispata</name>
    <name type="common">lettuce slug</name>
    <dbReference type="NCBI Taxonomy" id="231223"/>
    <lineage>
        <taxon>Eukaryota</taxon>
        <taxon>Metazoa</taxon>
        <taxon>Spiralia</taxon>
        <taxon>Lophotrochozoa</taxon>
        <taxon>Mollusca</taxon>
        <taxon>Gastropoda</taxon>
        <taxon>Heterobranchia</taxon>
        <taxon>Euthyneura</taxon>
        <taxon>Panpulmonata</taxon>
        <taxon>Sacoglossa</taxon>
        <taxon>Placobranchoidea</taxon>
        <taxon>Plakobranchidae</taxon>
        <taxon>Elysia</taxon>
    </lineage>
</organism>
<protein>
    <recommendedName>
        <fullName evidence="1">DDE-1 domain-containing protein</fullName>
    </recommendedName>
</protein>
<name>A0AAE0YDA2_9GAST</name>